<dbReference type="InterPro" id="IPR011009">
    <property type="entry name" value="Kinase-like_dom_sf"/>
</dbReference>
<accession>A0ABZ2TZQ7</accession>
<dbReference type="SUPFAM" id="SSF56112">
    <property type="entry name" value="Protein kinase-like (PK-like)"/>
    <property type="match status" value="1"/>
</dbReference>
<dbReference type="RefSeq" id="WP_204701053.1">
    <property type="nucleotide sequence ID" value="NZ_CP136137.1"/>
</dbReference>
<dbReference type="InterPro" id="IPR002575">
    <property type="entry name" value="Aminoglycoside_PTrfase"/>
</dbReference>
<gene>
    <name evidence="2" type="ORF">RVF87_17520</name>
</gene>
<organism evidence="2 3">
    <name type="scientific">Gordonia hydrophobica</name>
    <dbReference type="NCBI Taxonomy" id="40516"/>
    <lineage>
        <taxon>Bacteria</taxon>
        <taxon>Bacillati</taxon>
        <taxon>Actinomycetota</taxon>
        <taxon>Actinomycetes</taxon>
        <taxon>Mycobacteriales</taxon>
        <taxon>Gordoniaceae</taxon>
        <taxon>Gordonia</taxon>
    </lineage>
</organism>
<protein>
    <submittedName>
        <fullName evidence="2">Phosphotransferase</fullName>
    </submittedName>
</protein>
<dbReference type="Pfam" id="PF01636">
    <property type="entry name" value="APH"/>
    <property type="match status" value="1"/>
</dbReference>
<dbReference type="EMBL" id="CP136137">
    <property type="protein sequence ID" value="WYY06832.1"/>
    <property type="molecule type" value="Genomic_DNA"/>
</dbReference>
<dbReference type="Gene3D" id="3.90.1200.10">
    <property type="match status" value="1"/>
</dbReference>
<keyword evidence="3" id="KW-1185">Reference proteome</keyword>
<name>A0ABZ2TZQ7_9ACTN</name>
<evidence type="ECO:0000313" key="3">
    <source>
        <dbReference type="Proteomes" id="UP001479933"/>
    </source>
</evidence>
<evidence type="ECO:0000313" key="2">
    <source>
        <dbReference type="EMBL" id="WYY06832.1"/>
    </source>
</evidence>
<proteinExistence type="predicted"/>
<evidence type="ECO:0000259" key="1">
    <source>
        <dbReference type="Pfam" id="PF01636"/>
    </source>
</evidence>
<reference evidence="2 3" key="1">
    <citation type="journal article" date="2023" name="Virus Evol.">
        <title>Computational host range prediction-The good, the bad, and the ugly.</title>
        <authorList>
            <person name="Howell A.A."/>
            <person name="Versoza C.J."/>
            <person name="Pfeifer S.P."/>
        </authorList>
    </citation>
    <scope>NUCLEOTIDE SEQUENCE [LARGE SCALE GENOMIC DNA]</scope>
    <source>
        <strain evidence="2 3">1610/1b</strain>
    </source>
</reference>
<sequence>MERQARWRKAWYATVERDGDEIPIYVRGDKQIDAEPFPGLDREAAILTALEAGGIRVPHVYGMSTDPVGIIMDRVPGTRDIAEAVDDAQRESIAEQYIDELAAIHRLDLQPFIDAGITVPDSAEGIALAYVDANEKLYRRTKTGPEPLVEFALRWVRRHVPQGRRRPAFILADTGQFLYVDGKITCVYDLEAAHVGDPLFDLASLRTRAGTEPLGADIAHLVRRYEEATGEAVDPGGAQLLHCRLHADRGQFAQWPTVESRAP</sequence>
<feature type="domain" description="Aminoglycoside phosphotransferase" evidence="1">
    <location>
        <begin position="35"/>
        <end position="229"/>
    </location>
</feature>
<dbReference type="PANTHER" id="PTHR21310">
    <property type="entry name" value="AMINOGLYCOSIDE PHOSPHOTRANSFERASE-RELATED-RELATED"/>
    <property type="match status" value="1"/>
</dbReference>
<dbReference type="InterPro" id="IPR051678">
    <property type="entry name" value="AGP_Transferase"/>
</dbReference>
<dbReference type="Proteomes" id="UP001479933">
    <property type="component" value="Chromosome"/>
</dbReference>